<reference evidence="2 3" key="1">
    <citation type="submission" date="2017-12" db="EMBL/GenBank/DDBJ databases">
        <title>Gene loss provides genomic basis for host adaptation in cereal stripe rust fungi.</title>
        <authorList>
            <person name="Xia C."/>
        </authorList>
    </citation>
    <scope>NUCLEOTIDE SEQUENCE [LARGE SCALE GENOMIC DNA]</scope>
    <source>
        <strain evidence="2 3">93TX-2</strain>
    </source>
</reference>
<dbReference type="OrthoDB" id="2509725at2759"/>
<reference evidence="3" key="3">
    <citation type="journal article" date="2018" name="Mol. Plant Microbe Interact.">
        <title>Genome sequence resources for the wheat stripe rust pathogen (Puccinia striiformis f. sp. tritici) and the barley stripe rust pathogen (Puccinia striiformis f. sp. hordei).</title>
        <authorList>
            <person name="Xia C."/>
            <person name="Wang M."/>
            <person name="Yin C."/>
            <person name="Cornejo O.E."/>
            <person name="Hulbert S.H."/>
            <person name="Chen X."/>
        </authorList>
    </citation>
    <scope>NUCLEOTIDE SEQUENCE [LARGE SCALE GENOMIC DNA]</scope>
    <source>
        <strain evidence="3">93TX-2</strain>
    </source>
</reference>
<dbReference type="VEuPathDB" id="FungiDB:PSTT_05718"/>
<evidence type="ECO:0000256" key="1">
    <source>
        <dbReference type="SAM" id="Phobius"/>
    </source>
</evidence>
<gene>
    <name evidence="2" type="ORF">PSHT_06482</name>
</gene>
<keyword evidence="1" id="KW-0812">Transmembrane</keyword>
<evidence type="ECO:0000313" key="3">
    <source>
        <dbReference type="Proteomes" id="UP000238274"/>
    </source>
</evidence>
<name>A0A2S4W5W8_9BASI</name>
<dbReference type="VEuPathDB" id="FungiDB:PSHT_06482"/>
<keyword evidence="1" id="KW-0472">Membrane</keyword>
<accession>A0A2S4W5W8</accession>
<sequence length="198" mass="22922">SLYCQRDDESVRHYESIPHPLHSKILDGSAQALSHCAGFNNLRISMMQPNNVVMFVDEGVKLYGLIKQMYRTENPSGGTEDWVKLVEMYARFHKPENFNTPSLRFCKYLSQMRLVVDKLSPPVIGYIKAERIQATCAYHTLPQDTFGLTSCKSIILQVVGRHYFFFLSTHSISFVFHLLSFLHIYDLNFCWSDLDTKQ</sequence>
<dbReference type="EMBL" id="PKSM01000076">
    <property type="protein sequence ID" value="POW17129.1"/>
    <property type="molecule type" value="Genomic_DNA"/>
</dbReference>
<comment type="caution">
    <text evidence="2">The sequence shown here is derived from an EMBL/GenBank/DDBJ whole genome shotgun (WGS) entry which is preliminary data.</text>
</comment>
<proteinExistence type="predicted"/>
<evidence type="ECO:0000313" key="2">
    <source>
        <dbReference type="EMBL" id="POW17129.1"/>
    </source>
</evidence>
<dbReference type="AlphaFoldDB" id="A0A2S4W5W8"/>
<feature type="transmembrane region" description="Helical" evidence="1">
    <location>
        <begin position="163"/>
        <end position="185"/>
    </location>
</feature>
<dbReference type="Proteomes" id="UP000238274">
    <property type="component" value="Unassembled WGS sequence"/>
</dbReference>
<keyword evidence="1" id="KW-1133">Transmembrane helix</keyword>
<protein>
    <submittedName>
        <fullName evidence="2">Uncharacterized protein</fullName>
    </submittedName>
</protein>
<organism evidence="2 3">
    <name type="scientific">Puccinia striiformis</name>
    <dbReference type="NCBI Taxonomy" id="27350"/>
    <lineage>
        <taxon>Eukaryota</taxon>
        <taxon>Fungi</taxon>
        <taxon>Dikarya</taxon>
        <taxon>Basidiomycota</taxon>
        <taxon>Pucciniomycotina</taxon>
        <taxon>Pucciniomycetes</taxon>
        <taxon>Pucciniales</taxon>
        <taxon>Pucciniaceae</taxon>
        <taxon>Puccinia</taxon>
    </lineage>
</organism>
<feature type="non-terminal residue" evidence="2">
    <location>
        <position position="1"/>
    </location>
</feature>
<reference evidence="3" key="2">
    <citation type="journal article" date="2018" name="BMC Genomics">
        <title>Genomic insights into host adaptation between the wheat stripe rust pathogen (Puccinia striiformis f. sp. tritici) and the barley stripe rust pathogen (Puccinia striiformis f. sp. hordei).</title>
        <authorList>
            <person name="Xia C."/>
            <person name="Wang M."/>
            <person name="Yin C."/>
            <person name="Cornejo O.E."/>
            <person name="Hulbert S.H."/>
            <person name="Chen X."/>
        </authorList>
    </citation>
    <scope>NUCLEOTIDE SEQUENCE [LARGE SCALE GENOMIC DNA]</scope>
    <source>
        <strain evidence="3">93TX-2</strain>
    </source>
</reference>
<keyword evidence="3" id="KW-1185">Reference proteome</keyword>